<gene>
    <name evidence="7" type="ORF">BTO14_13615</name>
</gene>
<dbReference type="InterPro" id="IPR017039">
    <property type="entry name" value="Virul_fac_BrkB"/>
</dbReference>
<dbReference type="OrthoDB" id="9797028at2"/>
<feature type="transmembrane region" description="Helical" evidence="6">
    <location>
        <begin position="189"/>
        <end position="213"/>
    </location>
</feature>
<dbReference type="RefSeq" id="WP_105049999.1">
    <property type="nucleotide sequence ID" value="NZ_CP150661.1"/>
</dbReference>
<accession>A0A2P6C811</accession>
<keyword evidence="3 6" id="KW-0812">Transmembrane</keyword>
<evidence type="ECO:0000256" key="4">
    <source>
        <dbReference type="ARBA" id="ARBA00022989"/>
    </source>
</evidence>
<reference evidence="7 8" key="1">
    <citation type="submission" date="2016-12" db="EMBL/GenBank/DDBJ databases">
        <title>Trade-off between light-utilization and light-protection in marine flavobacteria.</title>
        <authorList>
            <person name="Kumagai Y."/>
            <person name="Yoshizawa S."/>
            <person name="Kogure K."/>
            <person name="Iwasaki W."/>
        </authorList>
    </citation>
    <scope>NUCLEOTIDE SEQUENCE [LARGE SCALE GENOMIC DNA]</scope>
    <source>
        <strain evidence="7 8">KCTC 12100</strain>
    </source>
</reference>
<dbReference type="NCBIfam" id="TIGR00765">
    <property type="entry name" value="yihY_not_rbn"/>
    <property type="match status" value="1"/>
</dbReference>
<name>A0A2P6C811_9FLAO</name>
<dbReference type="Pfam" id="PF03631">
    <property type="entry name" value="Virul_fac_BrkB"/>
    <property type="match status" value="1"/>
</dbReference>
<comment type="subcellular location">
    <subcellularLocation>
        <location evidence="1">Cell membrane</location>
        <topology evidence="1">Multi-pass membrane protein</topology>
    </subcellularLocation>
</comment>
<dbReference type="Proteomes" id="UP000247345">
    <property type="component" value="Unassembled WGS sequence"/>
</dbReference>
<evidence type="ECO:0000313" key="8">
    <source>
        <dbReference type="Proteomes" id="UP000247345"/>
    </source>
</evidence>
<keyword evidence="8" id="KW-1185">Reference proteome</keyword>
<evidence type="ECO:0000256" key="3">
    <source>
        <dbReference type="ARBA" id="ARBA00022692"/>
    </source>
</evidence>
<keyword evidence="5 6" id="KW-0472">Membrane</keyword>
<feature type="transmembrane region" description="Helical" evidence="6">
    <location>
        <begin position="42"/>
        <end position="65"/>
    </location>
</feature>
<evidence type="ECO:0000256" key="1">
    <source>
        <dbReference type="ARBA" id="ARBA00004651"/>
    </source>
</evidence>
<evidence type="ECO:0000256" key="2">
    <source>
        <dbReference type="ARBA" id="ARBA00022475"/>
    </source>
</evidence>
<protein>
    <submittedName>
        <fullName evidence="7">Ribonuclease BN</fullName>
    </submittedName>
</protein>
<keyword evidence="4 6" id="KW-1133">Transmembrane helix</keyword>
<dbReference type="PIRSF" id="PIRSF035875">
    <property type="entry name" value="RNase_BN"/>
    <property type="match status" value="1"/>
</dbReference>
<comment type="caution">
    <text evidence="7">The sequence shown here is derived from an EMBL/GenBank/DDBJ whole genome shotgun (WGS) entry which is preliminary data.</text>
</comment>
<dbReference type="PANTHER" id="PTHR30213:SF1">
    <property type="entry name" value="INNER MEMBRANE PROTEIN YHJD"/>
    <property type="match status" value="1"/>
</dbReference>
<feature type="transmembrane region" description="Helical" evidence="6">
    <location>
        <begin position="103"/>
        <end position="123"/>
    </location>
</feature>
<feature type="transmembrane region" description="Helical" evidence="6">
    <location>
        <begin position="260"/>
        <end position="281"/>
    </location>
</feature>
<organism evidence="7 8">
    <name type="scientific">Polaribacter butkevichii</name>
    <dbReference type="NCBI Taxonomy" id="218490"/>
    <lineage>
        <taxon>Bacteria</taxon>
        <taxon>Pseudomonadati</taxon>
        <taxon>Bacteroidota</taxon>
        <taxon>Flavobacteriia</taxon>
        <taxon>Flavobacteriales</taxon>
        <taxon>Flavobacteriaceae</taxon>
    </lineage>
</organism>
<dbReference type="EMBL" id="MSCK01000002">
    <property type="protein sequence ID" value="PQJ69068.1"/>
    <property type="molecule type" value="Genomic_DNA"/>
</dbReference>
<evidence type="ECO:0000256" key="6">
    <source>
        <dbReference type="SAM" id="Phobius"/>
    </source>
</evidence>
<dbReference type="GO" id="GO:0005886">
    <property type="term" value="C:plasma membrane"/>
    <property type="evidence" value="ECO:0007669"/>
    <property type="project" value="UniProtKB-SubCell"/>
</dbReference>
<keyword evidence="2" id="KW-1003">Cell membrane</keyword>
<dbReference type="PANTHER" id="PTHR30213">
    <property type="entry name" value="INNER MEMBRANE PROTEIN YHJD"/>
    <property type="match status" value="1"/>
</dbReference>
<proteinExistence type="predicted"/>
<dbReference type="AlphaFoldDB" id="A0A2P6C811"/>
<evidence type="ECO:0000256" key="5">
    <source>
        <dbReference type="ARBA" id="ARBA00023136"/>
    </source>
</evidence>
<feature type="transmembrane region" description="Helical" evidence="6">
    <location>
        <begin position="154"/>
        <end position="177"/>
    </location>
</feature>
<evidence type="ECO:0000313" key="7">
    <source>
        <dbReference type="EMBL" id="PQJ69068.1"/>
    </source>
</evidence>
<feature type="transmembrane region" description="Helical" evidence="6">
    <location>
        <begin position="225"/>
        <end position="248"/>
    </location>
</feature>
<sequence>MIKSNEEEINNKKFKLVDLPNLLVVSAKSWFNNNPFNKAAIIAYYAILSLPALIIIIFNIVGSIWGREIVEGEILDEVSRAIGKETAETIKEMMVNDGNKKTSIFATIIGIATLLYGATGVFFQIQNVLDTIWEAKPRFKNGVLETVFGRLKSFGFILIIIFLLLISLVLTSLLSAFAENLKHILSESYVNFIFTFDIFISLAAIYFIFAAMFKILPNANVPWRAVRVGAFLTSCLFVVGKYLLAIYFRELEPASTYGAAGSMILIMLWVSYTSLILFYGAHFTRAYSKKYYLHQPKKIIK</sequence>